<proteinExistence type="predicted"/>
<name>A0AAP0B891_9ASPA</name>
<dbReference type="InterPro" id="IPR018289">
    <property type="entry name" value="MULE_transposase_dom"/>
</dbReference>
<keyword evidence="1" id="KW-0862">Zinc</keyword>
<keyword evidence="5" id="KW-1185">Reference proteome</keyword>
<dbReference type="PROSITE" id="PS50158">
    <property type="entry name" value="ZF_CCHC"/>
    <property type="match status" value="1"/>
</dbReference>
<dbReference type="PROSITE" id="PS50966">
    <property type="entry name" value="ZF_SWIM"/>
    <property type="match status" value="1"/>
</dbReference>
<evidence type="ECO:0000259" key="2">
    <source>
        <dbReference type="PROSITE" id="PS50158"/>
    </source>
</evidence>
<keyword evidence="1" id="KW-0479">Metal-binding</keyword>
<evidence type="ECO:0000256" key="1">
    <source>
        <dbReference type="PROSITE-ProRule" id="PRU00047"/>
    </source>
</evidence>
<dbReference type="Pfam" id="PF10551">
    <property type="entry name" value="MULE"/>
    <property type="match status" value="1"/>
</dbReference>
<dbReference type="Pfam" id="PF04434">
    <property type="entry name" value="SWIM"/>
    <property type="match status" value="1"/>
</dbReference>
<evidence type="ECO:0000259" key="3">
    <source>
        <dbReference type="PROSITE" id="PS50966"/>
    </source>
</evidence>
<keyword evidence="1" id="KW-0863">Zinc-finger</keyword>
<dbReference type="InterPro" id="IPR001878">
    <property type="entry name" value="Znf_CCHC"/>
</dbReference>
<dbReference type="Proteomes" id="UP001418222">
    <property type="component" value="Unassembled WGS sequence"/>
</dbReference>
<dbReference type="GO" id="GO:0003676">
    <property type="term" value="F:nucleic acid binding"/>
    <property type="evidence" value="ECO:0007669"/>
    <property type="project" value="InterPro"/>
</dbReference>
<dbReference type="GO" id="GO:0008270">
    <property type="term" value="F:zinc ion binding"/>
    <property type="evidence" value="ECO:0007669"/>
    <property type="project" value="UniProtKB-KW"/>
</dbReference>
<dbReference type="SUPFAM" id="SSF57756">
    <property type="entry name" value="Retrovirus zinc finger-like domains"/>
    <property type="match status" value="1"/>
</dbReference>
<dbReference type="InterPro" id="IPR036875">
    <property type="entry name" value="Znf_CCHC_sf"/>
</dbReference>
<protein>
    <submittedName>
        <fullName evidence="4">Protein FAR1-RELATED SEQUENCE 5</fullName>
    </submittedName>
</protein>
<dbReference type="PANTHER" id="PTHR47718:SF7">
    <property type="entry name" value="PROTEIN FAR1-RELATED SEQUENCE"/>
    <property type="match status" value="1"/>
</dbReference>
<dbReference type="EMBL" id="JBBWWQ010000013">
    <property type="protein sequence ID" value="KAK8933426.1"/>
    <property type="molecule type" value="Genomic_DNA"/>
</dbReference>
<dbReference type="Pfam" id="PF03101">
    <property type="entry name" value="FAR1"/>
    <property type="match status" value="1"/>
</dbReference>
<comment type="caution">
    <text evidence="4">The sequence shown here is derived from an EMBL/GenBank/DDBJ whole genome shotgun (WGS) entry which is preliminary data.</text>
</comment>
<gene>
    <name evidence="4" type="primary">FRS5</name>
    <name evidence="4" type="ORF">KSP39_PZI015412</name>
</gene>
<dbReference type="PANTHER" id="PTHR47718">
    <property type="entry name" value="OS01G0519700 PROTEIN"/>
    <property type="match status" value="1"/>
</dbReference>
<dbReference type="InterPro" id="IPR007527">
    <property type="entry name" value="Znf_SWIM"/>
</dbReference>
<evidence type="ECO:0000313" key="5">
    <source>
        <dbReference type="Proteomes" id="UP001418222"/>
    </source>
</evidence>
<dbReference type="AlphaFoldDB" id="A0AAP0B891"/>
<organism evidence="4 5">
    <name type="scientific">Platanthera zijinensis</name>
    <dbReference type="NCBI Taxonomy" id="2320716"/>
    <lineage>
        <taxon>Eukaryota</taxon>
        <taxon>Viridiplantae</taxon>
        <taxon>Streptophyta</taxon>
        <taxon>Embryophyta</taxon>
        <taxon>Tracheophyta</taxon>
        <taxon>Spermatophyta</taxon>
        <taxon>Magnoliopsida</taxon>
        <taxon>Liliopsida</taxon>
        <taxon>Asparagales</taxon>
        <taxon>Orchidaceae</taxon>
        <taxon>Orchidoideae</taxon>
        <taxon>Orchideae</taxon>
        <taxon>Orchidinae</taxon>
        <taxon>Platanthera</taxon>
    </lineage>
</organism>
<feature type="domain" description="CCHC-type" evidence="2">
    <location>
        <begin position="710"/>
        <end position="725"/>
    </location>
</feature>
<feature type="domain" description="SWIM-type" evidence="3">
    <location>
        <begin position="539"/>
        <end position="576"/>
    </location>
</feature>
<reference evidence="4 5" key="1">
    <citation type="journal article" date="2022" name="Nat. Plants">
        <title>Genomes of leafy and leafless Platanthera orchids illuminate the evolution of mycoheterotrophy.</title>
        <authorList>
            <person name="Li M.H."/>
            <person name="Liu K.W."/>
            <person name="Li Z."/>
            <person name="Lu H.C."/>
            <person name="Ye Q.L."/>
            <person name="Zhang D."/>
            <person name="Wang J.Y."/>
            <person name="Li Y.F."/>
            <person name="Zhong Z.M."/>
            <person name="Liu X."/>
            <person name="Yu X."/>
            <person name="Liu D.K."/>
            <person name="Tu X.D."/>
            <person name="Liu B."/>
            <person name="Hao Y."/>
            <person name="Liao X.Y."/>
            <person name="Jiang Y.T."/>
            <person name="Sun W.H."/>
            <person name="Chen J."/>
            <person name="Chen Y.Q."/>
            <person name="Ai Y."/>
            <person name="Zhai J.W."/>
            <person name="Wu S.S."/>
            <person name="Zhou Z."/>
            <person name="Hsiao Y.Y."/>
            <person name="Wu W.L."/>
            <person name="Chen Y.Y."/>
            <person name="Lin Y.F."/>
            <person name="Hsu J.L."/>
            <person name="Li C.Y."/>
            <person name="Wang Z.W."/>
            <person name="Zhao X."/>
            <person name="Zhong W.Y."/>
            <person name="Ma X.K."/>
            <person name="Ma L."/>
            <person name="Huang J."/>
            <person name="Chen G.Z."/>
            <person name="Huang M.Z."/>
            <person name="Huang L."/>
            <person name="Peng D.H."/>
            <person name="Luo Y.B."/>
            <person name="Zou S.Q."/>
            <person name="Chen S.P."/>
            <person name="Lan S."/>
            <person name="Tsai W.C."/>
            <person name="Van de Peer Y."/>
            <person name="Liu Z.J."/>
        </authorList>
    </citation>
    <scope>NUCLEOTIDE SEQUENCE [LARGE SCALE GENOMIC DNA]</scope>
    <source>
        <strain evidence="4">Lor287</strain>
    </source>
</reference>
<evidence type="ECO:0000313" key="4">
    <source>
        <dbReference type="EMBL" id="KAK8933426.1"/>
    </source>
</evidence>
<dbReference type="InterPro" id="IPR004330">
    <property type="entry name" value="FAR1_DNA_bnd_dom"/>
</dbReference>
<sequence length="756" mass="87748">MTSPEFAPLFFDSEDGCPSETNYSVHDSPKTHDKILEPYIGLEFEDLDSVYIFYNAYARNHGFGIRKNSSAKSQVTKDLIWKNYVCDKAGKKNTEDPSTSKKRSVTRMDCKAKLDVRRSKDEKWVVTGFEKQHTHELDTPRRTIKHRSHNVAHKSLIVKKAMDNLHEAGLGPSKIAKTLNSTGVNNDITAQNVIDHLKIKRKNSIGREGVLVAQYLQAHMVKDPNFFFALEIDSDGILRSLFWADSRARNDYLTFCDVIVFDVTYRTNRLMMPFAPFTGVNHHRQSILLGCALLADETEDTFIWLFKQWLNCMFDKHPQVIITDMDRAMYNAIKIVFPNSRHRFCSWHINKHLIEHVYDMRDTESEFASKYKIWYNSRTVQHCEVLWKELITGFKLQNNKWLSKMWNLRHHWVPVYLKDIFVAGMTSTGRSESINSFFDGFVNSNTQLPEFVVQYEKALLTRRHSEEVEDYMTLNSTPVLLSNTNIETYASKIYTRAMFKLFQNEFKQSLECGHQKLTSSGNSCTYLVGLASESIEKWYKVVYEDFKSNSILCDCAKFETDGFICKHIIHMFFKKQMFVLPSKYIIKRWTIQARHMVAYEKGPLDNSNVQLVTPIMKWDLTNLCHKLVEKASISEKSFREVYNLISSKLDELGLTDDTTINNLKEQEQVTVDITTIRDPIQVRTKGRPKIATRMHSSIEISQNIFKKRTCGACGMKGHYSTTCPKNRKVITKFYIAFIVIKNIIAKLSFNFCRIDS</sequence>
<accession>A0AAP0B891</accession>